<comment type="subcellular location">
    <subcellularLocation>
        <location evidence="1">Secreted</location>
    </subcellularLocation>
</comment>
<reference evidence="6 7" key="1">
    <citation type="submission" date="2025-04" db="UniProtKB">
        <authorList>
            <consortium name="RefSeq"/>
        </authorList>
    </citation>
    <scope>IDENTIFICATION</scope>
    <source>
        <tissue evidence="6 7">Total insect</tissue>
    </source>
</reference>
<dbReference type="InterPro" id="IPR011042">
    <property type="entry name" value="6-blade_b-propeller_TolB-like"/>
</dbReference>
<dbReference type="Pfam" id="PF03022">
    <property type="entry name" value="MRJP"/>
    <property type="match status" value="1"/>
</dbReference>
<evidence type="ECO:0000313" key="7">
    <source>
        <dbReference type="RefSeq" id="XP_034247950.1"/>
    </source>
</evidence>
<accession>A0A6P8ZRX7</accession>
<evidence type="ECO:0000256" key="3">
    <source>
        <dbReference type="ARBA" id="ARBA00022525"/>
    </source>
</evidence>
<proteinExistence type="inferred from homology"/>
<dbReference type="PANTHER" id="PTHR10009:SF19">
    <property type="entry name" value="RE55542P"/>
    <property type="match status" value="1"/>
</dbReference>
<evidence type="ECO:0000256" key="2">
    <source>
        <dbReference type="ARBA" id="ARBA00009127"/>
    </source>
</evidence>
<dbReference type="GeneID" id="117649370"/>
<keyword evidence="3" id="KW-0964">Secreted</keyword>
<evidence type="ECO:0000256" key="4">
    <source>
        <dbReference type="SAM" id="SignalP"/>
    </source>
</evidence>
<organism evidence="6">
    <name type="scientific">Thrips palmi</name>
    <name type="common">Melon thrips</name>
    <dbReference type="NCBI Taxonomy" id="161013"/>
    <lineage>
        <taxon>Eukaryota</taxon>
        <taxon>Metazoa</taxon>
        <taxon>Ecdysozoa</taxon>
        <taxon>Arthropoda</taxon>
        <taxon>Hexapoda</taxon>
        <taxon>Insecta</taxon>
        <taxon>Pterygota</taxon>
        <taxon>Neoptera</taxon>
        <taxon>Paraneoptera</taxon>
        <taxon>Thysanoptera</taxon>
        <taxon>Terebrantia</taxon>
        <taxon>Thripoidea</taxon>
        <taxon>Thripidae</taxon>
        <taxon>Thrips</taxon>
    </lineage>
</organism>
<comment type="similarity">
    <text evidence="2">Belongs to the major royal jelly protein family.</text>
</comment>
<gene>
    <name evidence="6 7" type="primary">LOC117649370</name>
</gene>
<name>A0A6P8ZRX7_THRPL</name>
<dbReference type="OrthoDB" id="7776143at2759"/>
<dbReference type="Proteomes" id="UP000515158">
    <property type="component" value="Unplaced"/>
</dbReference>
<dbReference type="KEGG" id="tpal:117649370"/>
<dbReference type="Gene3D" id="2.120.10.30">
    <property type="entry name" value="TolB, C-terminal domain"/>
    <property type="match status" value="1"/>
</dbReference>
<dbReference type="GO" id="GO:0005576">
    <property type="term" value="C:extracellular region"/>
    <property type="evidence" value="ECO:0007669"/>
    <property type="project" value="UniProtKB-SubCell"/>
</dbReference>
<sequence>MTRWAFLVLLLAPLAAADLEVMAQWGLLDFAAPFNFPGSDGASAASWVFTGFEVGWDKIYLSIPRFQPGLPATVGWIPRPAAGGLAESPKIQAFPSWDWHVAAASGNAKANNCSGLVSVFRVRADRCNRLWVLDSGVSDTLATFNVDCPPKLLVFDMATDRLLRVVVFPQAVLRLNSLLTNFVIDDLHQGAPSSPGSCDNAFVYLSDTTAPGLVVYDVQRDSAWRISHPSMFPSPDHGTYRVAGESFTLMDGLIGLALSPVLNAAGMAKVLYFQPFASDRISAVATAALQTQPKDDGDLPVALVGTKSSQAAPLAVDPRDGALIFSPVSETAVAAWEPLSNQHRVLAYNPALLQFVLDLRVADRDAGNLWLISTRFQKFFRRTVNPREVNLRVMRITASQADILNNSVIYK</sequence>
<keyword evidence="4" id="KW-0732">Signal</keyword>
<keyword evidence="5" id="KW-1185">Reference proteome</keyword>
<dbReference type="RefSeq" id="XP_034247950.1">
    <property type="nucleotide sequence ID" value="XM_034392059.1"/>
</dbReference>
<feature type="chain" id="PRO_5044654915" evidence="4">
    <location>
        <begin position="18"/>
        <end position="411"/>
    </location>
</feature>
<dbReference type="PANTHER" id="PTHR10009">
    <property type="entry name" value="PROTEIN YELLOW-RELATED"/>
    <property type="match status" value="1"/>
</dbReference>
<dbReference type="InterPro" id="IPR017996">
    <property type="entry name" value="MRJP/yellow-related"/>
</dbReference>
<evidence type="ECO:0000313" key="5">
    <source>
        <dbReference type="Proteomes" id="UP000515158"/>
    </source>
</evidence>
<evidence type="ECO:0000313" key="6">
    <source>
        <dbReference type="RefSeq" id="XP_034247949.1"/>
    </source>
</evidence>
<dbReference type="RefSeq" id="XP_034247949.1">
    <property type="nucleotide sequence ID" value="XM_034392058.1"/>
</dbReference>
<feature type="signal peptide" evidence="4">
    <location>
        <begin position="1"/>
        <end position="17"/>
    </location>
</feature>
<protein>
    <submittedName>
        <fullName evidence="6 7">Protein yellow-like</fullName>
    </submittedName>
</protein>
<evidence type="ECO:0000256" key="1">
    <source>
        <dbReference type="ARBA" id="ARBA00004613"/>
    </source>
</evidence>
<dbReference type="AlphaFoldDB" id="A0A6P8ZRX7"/>